<feature type="signal peptide" evidence="2">
    <location>
        <begin position="1"/>
        <end position="19"/>
    </location>
</feature>
<feature type="region of interest" description="Disordered" evidence="1">
    <location>
        <begin position="62"/>
        <end position="83"/>
    </location>
</feature>
<accession>A0A0S3TEN2</accession>
<feature type="chain" id="PRO_5006619079" evidence="2">
    <location>
        <begin position="20"/>
        <end position="83"/>
    </location>
</feature>
<evidence type="ECO:0000313" key="3">
    <source>
        <dbReference type="EMBL" id="BAU03540.1"/>
    </source>
</evidence>
<feature type="non-terminal residue" evidence="3">
    <location>
        <position position="1"/>
    </location>
</feature>
<evidence type="ECO:0000256" key="1">
    <source>
        <dbReference type="SAM" id="MobiDB-lite"/>
    </source>
</evidence>
<dbReference type="EMBL" id="AP015634">
    <property type="protein sequence ID" value="BAU03540.1"/>
    <property type="molecule type" value="Genomic_DNA"/>
</dbReference>
<evidence type="ECO:0000256" key="2">
    <source>
        <dbReference type="SAM" id="SignalP"/>
    </source>
</evidence>
<keyword evidence="2" id="KW-0732">Signal</keyword>
<reference evidence="3" key="1">
    <citation type="journal article" date="2015" name="Sci. Rep.">
        <title>The power of single molecule real-time sequencing technology in the de novo assembly of a eukaryotic genome.</title>
        <authorList>
            <person name="Sakai H."/>
            <person name="Naito K."/>
            <person name="Ogiso-Tanaka E."/>
            <person name="Takahashi Y."/>
            <person name="Iseki K."/>
            <person name="Muto C."/>
            <person name="Satou K."/>
            <person name="Teruya K."/>
            <person name="Shiroma A."/>
            <person name="Shimoji M."/>
            <person name="Hirano T."/>
            <person name="Itoh T."/>
            <person name="Kaga A."/>
            <person name="Tomooka N."/>
        </authorList>
    </citation>
    <scope>NUCLEOTIDE SEQUENCE</scope>
</reference>
<sequence>RLHLLLYHIFFHSVVLLFGADLIDVGRILPIEDIAISSGIEDHLSDAEVSNDFFKPLVGSSPVEKSIKSNNGYVPQKERSHPL</sequence>
<dbReference type="AlphaFoldDB" id="A0A0S3TEN2"/>
<proteinExistence type="predicted"/>
<name>A0A0S3TEN2_PHAAN</name>
<protein>
    <submittedName>
        <fullName evidence="3">Uncharacterized protein</fullName>
    </submittedName>
</protein>
<organism evidence="3">
    <name type="scientific">Vigna angularis var. angularis</name>
    <dbReference type="NCBI Taxonomy" id="157739"/>
    <lineage>
        <taxon>Eukaryota</taxon>
        <taxon>Viridiplantae</taxon>
        <taxon>Streptophyta</taxon>
        <taxon>Embryophyta</taxon>
        <taxon>Tracheophyta</taxon>
        <taxon>Spermatophyta</taxon>
        <taxon>Magnoliopsida</taxon>
        <taxon>eudicotyledons</taxon>
        <taxon>Gunneridae</taxon>
        <taxon>Pentapetalae</taxon>
        <taxon>rosids</taxon>
        <taxon>fabids</taxon>
        <taxon>Fabales</taxon>
        <taxon>Fabaceae</taxon>
        <taxon>Papilionoideae</taxon>
        <taxon>50 kb inversion clade</taxon>
        <taxon>NPAAA clade</taxon>
        <taxon>indigoferoid/millettioid clade</taxon>
        <taxon>Phaseoleae</taxon>
        <taxon>Vigna</taxon>
    </lineage>
</organism>
<gene>
    <name evidence="3" type="primary">Vigan.UMG125700</name>
    <name evidence="3" type="ORF">VIGAN_UM125700</name>
</gene>